<reference evidence="1 2" key="1">
    <citation type="journal article" date="2012" name="BMC Genomics">
        <title>Tools to kill: Genome of one of the most destructive plant pathogenic fungi Macrophomina phaseolina.</title>
        <authorList>
            <person name="Islam M.S."/>
            <person name="Haque M.S."/>
            <person name="Islam M.M."/>
            <person name="Emdad E.M."/>
            <person name="Halim A."/>
            <person name="Hossen Q.M.M."/>
            <person name="Hossain M.Z."/>
            <person name="Ahmed B."/>
            <person name="Rahim S."/>
            <person name="Rahman M.S."/>
            <person name="Alam M.M."/>
            <person name="Hou S."/>
            <person name="Wan X."/>
            <person name="Saito J.A."/>
            <person name="Alam M."/>
        </authorList>
    </citation>
    <scope>NUCLEOTIDE SEQUENCE [LARGE SCALE GENOMIC DNA]</scope>
    <source>
        <strain evidence="1 2">MS6</strain>
    </source>
</reference>
<dbReference type="EMBL" id="AHHD01000217">
    <property type="protein sequence ID" value="EKG18086.1"/>
    <property type="molecule type" value="Genomic_DNA"/>
</dbReference>
<gene>
    <name evidence="1" type="ORF">MPH_04618</name>
</gene>
<proteinExistence type="predicted"/>
<name>K2R6X9_MACPH</name>
<sequence>METLTAALGEYPVEALQDHRKGGNDGSEDSNGLTELDTAAARLSDFLIHALYHLHHSPGVLIFVDTGVQAEGAISYVQFFRSVFSTSFALDRRCHGEAVDVVVAIPFTQPVFSSPSHRRSLRARRLIPPLTERRVSCFGIGMGQACLFVCCSPYTDRYCVV</sequence>
<dbReference type="Proteomes" id="UP000007129">
    <property type="component" value="Unassembled WGS sequence"/>
</dbReference>
<evidence type="ECO:0000313" key="2">
    <source>
        <dbReference type="Proteomes" id="UP000007129"/>
    </source>
</evidence>
<evidence type="ECO:0000313" key="1">
    <source>
        <dbReference type="EMBL" id="EKG18086.1"/>
    </source>
</evidence>
<dbReference type="HOGENOM" id="CLU_1644037_0_0_1"/>
<organism evidence="1 2">
    <name type="scientific">Macrophomina phaseolina (strain MS6)</name>
    <name type="common">Charcoal rot fungus</name>
    <dbReference type="NCBI Taxonomy" id="1126212"/>
    <lineage>
        <taxon>Eukaryota</taxon>
        <taxon>Fungi</taxon>
        <taxon>Dikarya</taxon>
        <taxon>Ascomycota</taxon>
        <taxon>Pezizomycotina</taxon>
        <taxon>Dothideomycetes</taxon>
        <taxon>Dothideomycetes incertae sedis</taxon>
        <taxon>Botryosphaeriales</taxon>
        <taxon>Botryosphaeriaceae</taxon>
        <taxon>Macrophomina</taxon>
    </lineage>
</organism>
<protein>
    <submittedName>
        <fullName evidence="1">Uncharacterized protein</fullName>
    </submittedName>
</protein>
<dbReference type="InParanoid" id="K2R6X9"/>
<comment type="caution">
    <text evidence="1">The sequence shown here is derived from an EMBL/GenBank/DDBJ whole genome shotgun (WGS) entry which is preliminary data.</text>
</comment>
<dbReference type="VEuPathDB" id="FungiDB:MPH_04618"/>
<accession>K2R6X9</accession>
<dbReference type="AlphaFoldDB" id="K2R6X9"/>